<evidence type="ECO:0000259" key="2">
    <source>
        <dbReference type="PROSITE" id="PS50056"/>
    </source>
</evidence>
<dbReference type="InterPro" id="IPR029021">
    <property type="entry name" value="Prot-tyrosine_phosphatase-like"/>
</dbReference>
<comment type="similarity">
    <text evidence="1">Belongs to the protein-tyrosine phosphatase family.</text>
</comment>
<evidence type="ECO:0000313" key="3">
    <source>
        <dbReference type="EMBL" id="RKR90645.1"/>
    </source>
</evidence>
<dbReference type="Proteomes" id="UP000277671">
    <property type="component" value="Unassembled WGS sequence"/>
</dbReference>
<organism evidence="3 4">
    <name type="scientific">Micromonospora pisi</name>
    <dbReference type="NCBI Taxonomy" id="589240"/>
    <lineage>
        <taxon>Bacteria</taxon>
        <taxon>Bacillati</taxon>
        <taxon>Actinomycetota</taxon>
        <taxon>Actinomycetes</taxon>
        <taxon>Micromonosporales</taxon>
        <taxon>Micromonosporaceae</taxon>
        <taxon>Micromonospora</taxon>
    </lineage>
</organism>
<dbReference type="OrthoDB" id="1188001at2"/>
<dbReference type="InterPro" id="IPR016130">
    <property type="entry name" value="Tyr_Pase_AS"/>
</dbReference>
<gene>
    <name evidence="3" type="ORF">BDK92_5023</name>
</gene>
<dbReference type="PANTHER" id="PTHR31126:SF1">
    <property type="entry name" value="TYROSINE SPECIFIC PROTEIN PHOSPHATASES DOMAIN-CONTAINING PROTEIN"/>
    <property type="match status" value="1"/>
</dbReference>
<keyword evidence="4" id="KW-1185">Reference proteome</keyword>
<feature type="domain" description="Tyrosine specific protein phosphatases" evidence="2">
    <location>
        <begin position="123"/>
        <end position="182"/>
    </location>
</feature>
<proteinExistence type="inferred from homology"/>
<dbReference type="PROSITE" id="PS00383">
    <property type="entry name" value="TYR_PHOSPHATASE_1"/>
    <property type="match status" value="1"/>
</dbReference>
<dbReference type="Gene3D" id="3.90.190.10">
    <property type="entry name" value="Protein tyrosine phosphatase superfamily"/>
    <property type="match status" value="1"/>
</dbReference>
<dbReference type="AlphaFoldDB" id="A0A495JPU0"/>
<dbReference type="EMBL" id="RBKT01000001">
    <property type="protein sequence ID" value="RKR90645.1"/>
    <property type="molecule type" value="Genomic_DNA"/>
</dbReference>
<dbReference type="RefSeq" id="WP_121158888.1">
    <property type="nucleotide sequence ID" value="NZ_RBKT01000001.1"/>
</dbReference>
<dbReference type="Pfam" id="PF13350">
    <property type="entry name" value="Y_phosphatase3"/>
    <property type="match status" value="1"/>
</dbReference>
<name>A0A495JPU0_9ACTN</name>
<dbReference type="InterPro" id="IPR026893">
    <property type="entry name" value="Tyr/Ser_Pase_IphP-type"/>
</dbReference>
<dbReference type="GO" id="GO:0004721">
    <property type="term" value="F:phosphoprotein phosphatase activity"/>
    <property type="evidence" value="ECO:0007669"/>
    <property type="project" value="InterPro"/>
</dbReference>
<dbReference type="InterPro" id="IPR000387">
    <property type="entry name" value="Tyr_Pase_dom"/>
</dbReference>
<sequence>MDASPISRVTTFASIFNFRDVGGYTGLDGRTVRWRRLYRSDSLHRIEEVDQSVFAELGIRTVIDLRRPHEVTRDGRVPAYDGLTYLHIHPEHREWDEVPYEEDLGVARYLANRYRDLAETGAAGIAHAVGTIADEDTAPVVVHCVAGKDRTGVVCALTLSLLGVSDADIAADYALSTEASERFRAWISTHLPTAAPLPRPFYSSPAEAMMLFLTELRQQHGSTEEYLLSAGLTRGQIATLRAHLLD</sequence>
<dbReference type="PROSITE" id="PS50056">
    <property type="entry name" value="TYR_PHOSPHATASE_2"/>
    <property type="match status" value="1"/>
</dbReference>
<protein>
    <submittedName>
        <fullName evidence="3">Protein tyrosine/serine phosphatase</fullName>
    </submittedName>
</protein>
<accession>A0A495JPU0</accession>
<dbReference type="SUPFAM" id="SSF52799">
    <property type="entry name" value="(Phosphotyrosine protein) phosphatases II"/>
    <property type="match status" value="1"/>
</dbReference>
<dbReference type="PANTHER" id="PTHR31126">
    <property type="entry name" value="TYROSINE-PROTEIN PHOSPHATASE"/>
    <property type="match status" value="1"/>
</dbReference>
<reference evidence="3 4" key="1">
    <citation type="submission" date="2018-10" db="EMBL/GenBank/DDBJ databases">
        <title>Sequencing the genomes of 1000 actinobacteria strains.</title>
        <authorList>
            <person name="Klenk H.-P."/>
        </authorList>
    </citation>
    <scope>NUCLEOTIDE SEQUENCE [LARGE SCALE GENOMIC DNA]</scope>
    <source>
        <strain evidence="3 4">DSM 45175</strain>
    </source>
</reference>
<evidence type="ECO:0000256" key="1">
    <source>
        <dbReference type="ARBA" id="ARBA00009580"/>
    </source>
</evidence>
<evidence type="ECO:0000313" key="4">
    <source>
        <dbReference type="Proteomes" id="UP000277671"/>
    </source>
</evidence>
<comment type="caution">
    <text evidence="3">The sequence shown here is derived from an EMBL/GenBank/DDBJ whole genome shotgun (WGS) entry which is preliminary data.</text>
</comment>